<name>A0A6P1VUH4_9BACT</name>
<organism evidence="2 3">
    <name type="scientific">Spirosoma endbachense</name>
    <dbReference type="NCBI Taxonomy" id="2666025"/>
    <lineage>
        <taxon>Bacteria</taxon>
        <taxon>Pseudomonadati</taxon>
        <taxon>Bacteroidota</taxon>
        <taxon>Cytophagia</taxon>
        <taxon>Cytophagales</taxon>
        <taxon>Cytophagaceae</taxon>
        <taxon>Spirosoma</taxon>
    </lineage>
</organism>
<accession>A0A6P1VUH4</accession>
<evidence type="ECO:0000256" key="1">
    <source>
        <dbReference type="SAM" id="MobiDB-lite"/>
    </source>
</evidence>
<dbReference type="AlphaFoldDB" id="A0A6P1VUH4"/>
<dbReference type="EMBL" id="CP045997">
    <property type="protein sequence ID" value="QHV95742.1"/>
    <property type="molecule type" value="Genomic_DNA"/>
</dbReference>
<protein>
    <submittedName>
        <fullName evidence="2">Uncharacterized protein</fullName>
    </submittedName>
</protein>
<feature type="region of interest" description="Disordered" evidence="1">
    <location>
        <begin position="126"/>
        <end position="147"/>
    </location>
</feature>
<sequence>MKYIFFGIIALFAIIGPYQVIGQGLGGTWTGSLVSADNSATALGSTVFLRVSGGKLSGTVRVQTGNKQDEYTLQGTTNGQQAQGTATYPADGTMFQFEAALQSGRLLFTIGLNGTSIRSGTLTRDVAGTSGARKPATSSISSKPDGLNRDPALVGAWRTSSNYGGGITDGGFYGSTSTTLLLNADGTLSDGGSSGYASGSDVSVESSGGGNANLFAQLAAAGARWFTKGNQVYIRLQVNNQTQDVPASKYYVENGKMLITDLKSGKKTLYYKVN</sequence>
<proteinExistence type="predicted"/>
<evidence type="ECO:0000313" key="3">
    <source>
        <dbReference type="Proteomes" id="UP000464577"/>
    </source>
</evidence>
<dbReference type="RefSeq" id="WP_162386152.1">
    <property type="nucleotide sequence ID" value="NZ_CP045997.1"/>
</dbReference>
<dbReference type="KEGG" id="senf:GJR95_12300"/>
<dbReference type="Proteomes" id="UP000464577">
    <property type="component" value="Chromosome"/>
</dbReference>
<gene>
    <name evidence="2" type="ORF">GJR95_12300</name>
</gene>
<keyword evidence="3" id="KW-1185">Reference proteome</keyword>
<reference evidence="2 3" key="1">
    <citation type="submission" date="2019-11" db="EMBL/GenBank/DDBJ databases">
        <title>Spirosoma endbachense sp. nov., isolated from a natural salt meadow.</title>
        <authorList>
            <person name="Rojas J."/>
            <person name="Ambika Manirajan B."/>
            <person name="Ratering S."/>
            <person name="Suarez C."/>
            <person name="Geissler-Plaum R."/>
            <person name="Schnell S."/>
        </authorList>
    </citation>
    <scope>NUCLEOTIDE SEQUENCE [LARGE SCALE GENOMIC DNA]</scope>
    <source>
        <strain evidence="2 3">I-24</strain>
    </source>
</reference>
<evidence type="ECO:0000313" key="2">
    <source>
        <dbReference type="EMBL" id="QHV95742.1"/>
    </source>
</evidence>